<reference evidence="1 2" key="1">
    <citation type="journal article" date="2023" name="Nucleic Acids Res.">
        <title>The hologenome of Daphnia magna reveals possible DNA methylation and microbiome-mediated evolution of the host genome.</title>
        <authorList>
            <person name="Chaturvedi A."/>
            <person name="Li X."/>
            <person name="Dhandapani V."/>
            <person name="Marshall H."/>
            <person name="Kissane S."/>
            <person name="Cuenca-Cambronero M."/>
            <person name="Asole G."/>
            <person name="Calvet F."/>
            <person name="Ruiz-Romero M."/>
            <person name="Marangio P."/>
            <person name="Guigo R."/>
            <person name="Rago D."/>
            <person name="Mirbahai L."/>
            <person name="Eastwood N."/>
            <person name="Colbourne J.K."/>
            <person name="Zhou J."/>
            <person name="Mallon E."/>
            <person name="Orsini L."/>
        </authorList>
    </citation>
    <scope>NUCLEOTIDE SEQUENCE [LARGE SCALE GENOMIC DNA]</scope>
    <source>
        <strain evidence="1">LRV0_1</strain>
    </source>
</reference>
<gene>
    <name evidence="1" type="ORF">OUZ56_003368</name>
</gene>
<keyword evidence="2" id="KW-1185">Reference proteome</keyword>
<protein>
    <submittedName>
        <fullName evidence="1">Uncharacterized protein</fullName>
    </submittedName>
</protein>
<accession>A0ABR0A8I1</accession>
<sequence>MFGLNSNVANCWNAMLPSLIGMAANVSIFMSSSSDIIKSNSEMLEKFYFKCKKRKSSSKSQIPFDELCWTSFTITMICSVLTPMDLYKYLVEIRFIDTSVSSYCLQCSGQLTLIPSTTVIDGCQLKCNNRIGVNGSTNKTKYSWFHKSHLTIHEILTLTYYWWSEISQKYVENDLDVAHGTPIDWYNKYLQAAGT</sequence>
<dbReference type="EMBL" id="JAOYFB010000036">
    <property type="protein sequence ID" value="KAK4021452.1"/>
    <property type="molecule type" value="Genomic_DNA"/>
</dbReference>
<evidence type="ECO:0000313" key="2">
    <source>
        <dbReference type="Proteomes" id="UP001234178"/>
    </source>
</evidence>
<proteinExistence type="predicted"/>
<evidence type="ECO:0000313" key="1">
    <source>
        <dbReference type="EMBL" id="KAK4021452.1"/>
    </source>
</evidence>
<name>A0ABR0A8I1_9CRUS</name>
<dbReference type="Proteomes" id="UP001234178">
    <property type="component" value="Unassembled WGS sequence"/>
</dbReference>
<organism evidence="1 2">
    <name type="scientific">Daphnia magna</name>
    <dbReference type="NCBI Taxonomy" id="35525"/>
    <lineage>
        <taxon>Eukaryota</taxon>
        <taxon>Metazoa</taxon>
        <taxon>Ecdysozoa</taxon>
        <taxon>Arthropoda</taxon>
        <taxon>Crustacea</taxon>
        <taxon>Branchiopoda</taxon>
        <taxon>Diplostraca</taxon>
        <taxon>Cladocera</taxon>
        <taxon>Anomopoda</taxon>
        <taxon>Daphniidae</taxon>
        <taxon>Daphnia</taxon>
    </lineage>
</organism>
<comment type="caution">
    <text evidence="1">The sequence shown here is derived from an EMBL/GenBank/DDBJ whole genome shotgun (WGS) entry which is preliminary data.</text>
</comment>